<dbReference type="GO" id="GO:0003735">
    <property type="term" value="F:structural constituent of ribosome"/>
    <property type="evidence" value="ECO:0007669"/>
    <property type="project" value="TreeGrafter"/>
</dbReference>
<dbReference type="PANTHER" id="PTHR10724:SF7">
    <property type="entry name" value="SMALL RIBOSOMAL SUBUNIT PROTEIN BS1C"/>
    <property type="match status" value="1"/>
</dbReference>
<organism evidence="6 7">
    <name type="scientific">Herbidospora galbida</name>
    <dbReference type="NCBI Taxonomy" id="2575442"/>
    <lineage>
        <taxon>Bacteria</taxon>
        <taxon>Bacillati</taxon>
        <taxon>Actinomycetota</taxon>
        <taxon>Actinomycetes</taxon>
        <taxon>Streptosporangiales</taxon>
        <taxon>Streptosporangiaceae</taxon>
        <taxon>Herbidospora</taxon>
    </lineage>
</organism>
<evidence type="ECO:0000256" key="1">
    <source>
        <dbReference type="ARBA" id="ARBA00006767"/>
    </source>
</evidence>
<protein>
    <submittedName>
        <fullName evidence="6">S1 RNA-binding domain-containing protein</fullName>
    </submittedName>
</protein>
<dbReference type="GO" id="GO:0003729">
    <property type="term" value="F:mRNA binding"/>
    <property type="evidence" value="ECO:0007669"/>
    <property type="project" value="TreeGrafter"/>
</dbReference>
<evidence type="ECO:0000256" key="2">
    <source>
        <dbReference type="ARBA" id="ARBA00022980"/>
    </source>
</evidence>
<name>A0A4U3MDH3_9ACTN</name>
<dbReference type="InterPro" id="IPR012340">
    <property type="entry name" value="NA-bd_OB-fold"/>
</dbReference>
<gene>
    <name evidence="6" type="ORF">FDA94_17920</name>
</gene>
<dbReference type="Pfam" id="PF00575">
    <property type="entry name" value="S1"/>
    <property type="match status" value="2"/>
</dbReference>
<dbReference type="SMART" id="SM00316">
    <property type="entry name" value="S1"/>
    <property type="match status" value="2"/>
</dbReference>
<dbReference type="Proteomes" id="UP000308705">
    <property type="component" value="Unassembled WGS sequence"/>
</dbReference>
<dbReference type="EMBL" id="SZQA01000016">
    <property type="protein sequence ID" value="TKK87378.1"/>
    <property type="molecule type" value="Genomic_DNA"/>
</dbReference>
<proteinExistence type="inferred from homology"/>
<dbReference type="PROSITE" id="PS50126">
    <property type="entry name" value="S1"/>
    <property type="match status" value="2"/>
</dbReference>
<evidence type="ECO:0000313" key="7">
    <source>
        <dbReference type="Proteomes" id="UP000308705"/>
    </source>
</evidence>
<keyword evidence="3" id="KW-0687">Ribonucleoprotein</keyword>
<evidence type="ECO:0000259" key="5">
    <source>
        <dbReference type="PROSITE" id="PS50126"/>
    </source>
</evidence>
<dbReference type="InterPro" id="IPR003029">
    <property type="entry name" value="S1_domain"/>
</dbReference>
<evidence type="ECO:0000313" key="6">
    <source>
        <dbReference type="EMBL" id="TKK87378.1"/>
    </source>
</evidence>
<feature type="region of interest" description="Disordered" evidence="4">
    <location>
        <begin position="1"/>
        <end position="23"/>
    </location>
</feature>
<comment type="similarity">
    <text evidence="1">Belongs to the bacterial ribosomal protein bS1 family.</text>
</comment>
<dbReference type="SUPFAM" id="SSF50249">
    <property type="entry name" value="Nucleic acid-binding proteins"/>
    <property type="match status" value="2"/>
</dbReference>
<sequence length="182" mass="19842">MVDADTGELEPGPRSTEADRSVRDVRDKVRGFQNGQVRRGVVSAITRFGIFVDIGGVDGMVSAANASWLRFERFEDLVRVGQDVLVMVLDVDPVRLRVSVSLKAVQEDPLIEFARTRLGEVFTGPVTLITPPGVFVELAPGVEGLVPTGEFPDGSRPAEGQDLRVRLCDIDLENRRLTLGLA</sequence>
<dbReference type="Gene3D" id="2.40.50.140">
    <property type="entry name" value="Nucleic acid-binding proteins"/>
    <property type="match status" value="2"/>
</dbReference>
<dbReference type="GO" id="GO:0006412">
    <property type="term" value="P:translation"/>
    <property type="evidence" value="ECO:0007669"/>
    <property type="project" value="TreeGrafter"/>
</dbReference>
<dbReference type="AlphaFoldDB" id="A0A4U3MDH3"/>
<feature type="domain" description="S1 motif" evidence="5">
    <location>
        <begin position="119"/>
        <end position="182"/>
    </location>
</feature>
<dbReference type="GO" id="GO:0022627">
    <property type="term" value="C:cytosolic small ribosomal subunit"/>
    <property type="evidence" value="ECO:0007669"/>
    <property type="project" value="TreeGrafter"/>
</dbReference>
<comment type="caution">
    <text evidence="6">The sequence shown here is derived from an EMBL/GenBank/DDBJ whole genome shotgun (WGS) entry which is preliminary data.</text>
</comment>
<dbReference type="InterPro" id="IPR050437">
    <property type="entry name" value="Ribos_protein_bS1-like"/>
</dbReference>
<feature type="domain" description="S1 motif" evidence="5">
    <location>
        <begin position="35"/>
        <end position="103"/>
    </location>
</feature>
<dbReference type="PANTHER" id="PTHR10724">
    <property type="entry name" value="30S RIBOSOMAL PROTEIN S1"/>
    <property type="match status" value="1"/>
</dbReference>
<dbReference type="OrthoDB" id="286090at2"/>
<accession>A0A4U3MDH3</accession>
<reference evidence="6 7" key="1">
    <citation type="submission" date="2019-04" db="EMBL/GenBank/DDBJ databases">
        <title>Herbidospora sp. NEAU-GS14.nov., a novel actinomycete isolated from soil.</title>
        <authorList>
            <person name="Han L."/>
        </authorList>
    </citation>
    <scope>NUCLEOTIDE SEQUENCE [LARGE SCALE GENOMIC DNA]</scope>
    <source>
        <strain evidence="6 7">NEAU-GS14</strain>
    </source>
</reference>
<keyword evidence="2" id="KW-0689">Ribosomal protein</keyword>
<evidence type="ECO:0000256" key="4">
    <source>
        <dbReference type="SAM" id="MobiDB-lite"/>
    </source>
</evidence>
<keyword evidence="7" id="KW-1185">Reference proteome</keyword>
<evidence type="ECO:0000256" key="3">
    <source>
        <dbReference type="ARBA" id="ARBA00023274"/>
    </source>
</evidence>